<evidence type="ECO:0000256" key="4">
    <source>
        <dbReference type="ARBA" id="ARBA00034247"/>
    </source>
</evidence>
<dbReference type="GO" id="GO:0052621">
    <property type="term" value="F:diguanylate cyclase activity"/>
    <property type="evidence" value="ECO:0007669"/>
    <property type="project" value="UniProtKB-EC"/>
</dbReference>
<comment type="catalytic activity">
    <reaction evidence="4">
        <text>2 GTP = 3',3'-c-di-GMP + 2 diphosphate</text>
        <dbReference type="Rhea" id="RHEA:24898"/>
        <dbReference type="ChEBI" id="CHEBI:33019"/>
        <dbReference type="ChEBI" id="CHEBI:37565"/>
        <dbReference type="ChEBI" id="CHEBI:58805"/>
        <dbReference type="EC" id="2.7.7.65"/>
    </reaction>
</comment>
<evidence type="ECO:0000313" key="10">
    <source>
        <dbReference type="EMBL" id="RQM36615.1"/>
    </source>
</evidence>
<evidence type="ECO:0000256" key="1">
    <source>
        <dbReference type="ARBA" id="ARBA00001946"/>
    </source>
</evidence>
<dbReference type="Pfam" id="PF00990">
    <property type="entry name" value="GGDEF"/>
    <property type="match status" value="1"/>
</dbReference>
<dbReference type="EMBL" id="RHHM01000019">
    <property type="protein sequence ID" value="RQM36615.1"/>
    <property type="molecule type" value="Genomic_DNA"/>
</dbReference>
<feature type="region of interest" description="Disordered" evidence="5">
    <location>
        <begin position="815"/>
        <end position="837"/>
    </location>
</feature>
<dbReference type="PANTHER" id="PTHR44757">
    <property type="entry name" value="DIGUANYLATE CYCLASE DGCP"/>
    <property type="match status" value="1"/>
</dbReference>
<accession>A0A3N6UUU4</accession>
<evidence type="ECO:0000256" key="2">
    <source>
        <dbReference type="ARBA" id="ARBA00004665"/>
    </source>
</evidence>
<dbReference type="SUPFAM" id="SSF141868">
    <property type="entry name" value="EAL domain-like"/>
    <property type="match status" value="1"/>
</dbReference>
<dbReference type="Proteomes" id="UP000279457">
    <property type="component" value="Unassembled WGS sequence"/>
</dbReference>
<comment type="pathway">
    <text evidence="2">Purine metabolism; 3',5'-cyclic di-GMP biosynthesis.</text>
</comment>
<dbReference type="InterPro" id="IPR035965">
    <property type="entry name" value="PAS-like_dom_sf"/>
</dbReference>
<comment type="cofactor">
    <cofactor evidence="1">
        <name>Mg(2+)</name>
        <dbReference type="ChEBI" id="CHEBI:18420"/>
    </cofactor>
</comment>
<evidence type="ECO:0000313" key="11">
    <source>
        <dbReference type="Proteomes" id="UP000279457"/>
    </source>
</evidence>
<evidence type="ECO:0000259" key="9">
    <source>
        <dbReference type="PROSITE" id="PS50887"/>
    </source>
</evidence>
<dbReference type="CDD" id="cd01948">
    <property type="entry name" value="EAL"/>
    <property type="match status" value="1"/>
</dbReference>
<dbReference type="GO" id="GO:0006355">
    <property type="term" value="P:regulation of DNA-templated transcription"/>
    <property type="evidence" value="ECO:0007669"/>
    <property type="project" value="InterPro"/>
</dbReference>
<feature type="domain" description="PAC" evidence="7">
    <location>
        <begin position="202"/>
        <end position="260"/>
    </location>
</feature>
<feature type="domain" description="PAS" evidence="6">
    <location>
        <begin position="275"/>
        <end position="330"/>
    </location>
</feature>
<dbReference type="SUPFAM" id="SSF55073">
    <property type="entry name" value="Nucleotide cyclase"/>
    <property type="match status" value="1"/>
</dbReference>
<dbReference type="Pfam" id="PF13426">
    <property type="entry name" value="PAS_9"/>
    <property type="match status" value="2"/>
</dbReference>
<protein>
    <recommendedName>
        <fullName evidence="3">diguanylate cyclase</fullName>
        <ecNumber evidence="3">2.7.7.65</ecNumber>
    </recommendedName>
</protein>
<dbReference type="RefSeq" id="WP_124234661.1">
    <property type="nucleotide sequence ID" value="NZ_RHHM01000019.1"/>
</dbReference>
<dbReference type="InterPro" id="IPR013767">
    <property type="entry name" value="PAS_fold"/>
</dbReference>
<evidence type="ECO:0000259" key="6">
    <source>
        <dbReference type="PROSITE" id="PS50112"/>
    </source>
</evidence>
<feature type="domain" description="PAC" evidence="7">
    <location>
        <begin position="80"/>
        <end position="132"/>
    </location>
</feature>
<dbReference type="InterPro" id="IPR035919">
    <property type="entry name" value="EAL_sf"/>
</dbReference>
<dbReference type="PROSITE" id="PS50113">
    <property type="entry name" value="PAC"/>
    <property type="match status" value="2"/>
</dbReference>
<dbReference type="PROSITE" id="PS50883">
    <property type="entry name" value="EAL"/>
    <property type="match status" value="1"/>
</dbReference>
<comment type="caution">
    <text evidence="10">The sequence shown here is derived from an EMBL/GenBank/DDBJ whole genome shotgun (WGS) entry which is preliminary data.</text>
</comment>
<dbReference type="CDD" id="cd00130">
    <property type="entry name" value="PAS"/>
    <property type="match status" value="3"/>
</dbReference>
<dbReference type="Gene3D" id="3.20.20.450">
    <property type="entry name" value="EAL domain"/>
    <property type="match status" value="1"/>
</dbReference>
<evidence type="ECO:0000256" key="3">
    <source>
        <dbReference type="ARBA" id="ARBA00012528"/>
    </source>
</evidence>
<feature type="domain" description="EAL" evidence="8">
    <location>
        <begin position="574"/>
        <end position="824"/>
    </location>
</feature>
<dbReference type="SMART" id="SM00086">
    <property type="entry name" value="PAC"/>
    <property type="match status" value="3"/>
</dbReference>
<dbReference type="Gene3D" id="3.30.70.270">
    <property type="match status" value="1"/>
</dbReference>
<sequence length="837" mass="94072">MNNNNDQMYRLLVQNVVDYAIYMLSPDGTVTNWNSGAERTKGYKPHEIIGKNFACFYSAEDQLKGLPQHGLRIAQGTGRYEVEGWRYRKDGSAFWAHVVIDAVHDDDGVLIGYAKITSDCTEKQRLFQEQHKREQVFRLLVEGVTDYAIYMIDTAGIIVNWNAGARRAKGYTADEIVGKHFSCFYSEKDRHSGLPAINLDVARKEGRFEDHSWRYRKNGSVFWAHVVIEGIHDESGQLIGYSKITRDCTEVHEYEQEILLAKELAEQNSARMASLSTFLDTIIANIPSCVIVEDLVSQEILLLNSKAEQLLGISQQQSCGKKLVDCTTPEVGRYFAQLASAAQRKSGVNKNEQLLITCGGRKIIHATASIIRGNDVRSSYVLLIADDVTDQRTADARIHRMAHYDNLTGLPNRELFSQRLNEALHNDLNSHHMTAVLCLDLDNFKNVNDALGHQVGDGLLRAVARRLCDVVRDQDTLARQGGDEFSVVLPGLSSATEAEIIAQRLIDIINPPFHIDGQILSVGMSIGIAIGGQDITTADELLRCADMALYEGKRNGRNRLEHFTVAMGEAASKRRMIENDLRAAITERHLKLYYQPITNDQGREIISYEALMRWHHPVKGMIMPMDFIPVAEDTGLIHALGAYALFEACREAAGWPEQQSVAVNLSPLQFKNRSLVSVVEKALRDSGLAPYRLELEITESVLLDNRLDNIRILQKLKEIGVRIALDDFGTGYSSLSYLRSFPFDKIKIDKSFINDMKESRESLAIIRAITGMSRSLDIQITAEGVENSEQYEQLKNEGCTLFQGYYFGRPQPPENRLRLFSPAPPTLTEENPSPEEE</sequence>
<dbReference type="AlphaFoldDB" id="A0A3N6UUU4"/>
<dbReference type="SMART" id="SM00267">
    <property type="entry name" value="GGDEF"/>
    <property type="match status" value="1"/>
</dbReference>
<dbReference type="Pfam" id="PF00989">
    <property type="entry name" value="PAS"/>
    <property type="match status" value="1"/>
</dbReference>
<keyword evidence="11" id="KW-1185">Reference proteome</keyword>
<dbReference type="Gene3D" id="3.30.450.20">
    <property type="entry name" value="PAS domain"/>
    <property type="match status" value="3"/>
</dbReference>
<evidence type="ECO:0000259" key="7">
    <source>
        <dbReference type="PROSITE" id="PS50113"/>
    </source>
</evidence>
<dbReference type="Pfam" id="PF00563">
    <property type="entry name" value="EAL"/>
    <property type="match status" value="1"/>
</dbReference>
<dbReference type="OrthoDB" id="9804951at2"/>
<dbReference type="InterPro" id="IPR000700">
    <property type="entry name" value="PAS-assoc_C"/>
</dbReference>
<feature type="domain" description="GGDEF" evidence="9">
    <location>
        <begin position="432"/>
        <end position="565"/>
    </location>
</feature>
<reference evidence="10 11" key="1">
    <citation type="submission" date="2018-10" db="EMBL/GenBank/DDBJ databases">
        <title>Draft genome sequence for the type isolate of Erwinia psidii, agent causal of bacterial blight in guava (Psidium guajava) and wilt and die-back of Eucalyptus spp.</title>
        <authorList>
            <person name="Hermenegildo P.S."/>
            <person name="Santos S.A."/>
            <person name="Guimaraes L.M.S."/>
            <person name="Vidigal P.M.P."/>
            <person name="Pereira I.C."/>
            <person name="Badel J.L."/>
            <person name="Alfenas-Zerbini P."/>
            <person name="Ferreira M.A.S.V."/>
            <person name="Alfenas A.C."/>
        </authorList>
    </citation>
    <scope>NUCLEOTIDE SEQUENCE [LARGE SCALE GENOMIC DNA]</scope>
    <source>
        <strain evidence="10 11">IBSBF 435</strain>
    </source>
</reference>
<dbReference type="NCBIfam" id="TIGR00254">
    <property type="entry name" value="GGDEF"/>
    <property type="match status" value="1"/>
</dbReference>
<dbReference type="PROSITE" id="PS50887">
    <property type="entry name" value="GGDEF"/>
    <property type="match status" value="1"/>
</dbReference>
<dbReference type="SUPFAM" id="SSF55785">
    <property type="entry name" value="PYP-like sensor domain (PAS domain)"/>
    <property type="match status" value="3"/>
</dbReference>
<feature type="domain" description="PAS" evidence="6">
    <location>
        <begin position="133"/>
        <end position="179"/>
    </location>
</feature>
<dbReference type="SMART" id="SM00091">
    <property type="entry name" value="PAS"/>
    <property type="match status" value="3"/>
</dbReference>
<feature type="domain" description="PAS" evidence="6">
    <location>
        <begin position="5"/>
        <end position="62"/>
    </location>
</feature>
<dbReference type="SMART" id="SM00052">
    <property type="entry name" value="EAL"/>
    <property type="match status" value="1"/>
</dbReference>
<dbReference type="FunFam" id="3.30.70.270:FF:000001">
    <property type="entry name" value="Diguanylate cyclase domain protein"/>
    <property type="match status" value="1"/>
</dbReference>
<dbReference type="InterPro" id="IPR001633">
    <property type="entry name" value="EAL_dom"/>
</dbReference>
<evidence type="ECO:0000256" key="5">
    <source>
        <dbReference type="SAM" id="MobiDB-lite"/>
    </source>
</evidence>
<proteinExistence type="predicted"/>
<gene>
    <name evidence="10" type="ORF">EB241_19530</name>
</gene>
<dbReference type="PROSITE" id="PS50112">
    <property type="entry name" value="PAS"/>
    <property type="match status" value="3"/>
</dbReference>
<evidence type="ECO:0000259" key="8">
    <source>
        <dbReference type="PROSITE" id="PS50883"/>
    </source>
</evidence>
<dbReference type="InterPro" id="IPR043128">
    <property type="entry name" value="Rev_trsase/Diguanyl_cyclase"/>
</dbReference>
<organism evidence="10 11">
    <name type="scientific">Erwinia psidii</name>
    <dbReference type="NCBI Taxonomy" id="69224"/>
    <lineage>
        <taxon>Bacteria</taxon>
        <taxon>Pseudomonadati</taxon>
        <taxon>Pseudomonadota</taxon>
        <taxon>Gammaproteobacteria</taxon>
        <taxon>Enterobacterales</taxon>
        <taxon>Erwiniaceae</taxon>
        <taxon>Erwinia</taxon>
    </lineage>
</organism>
<dbReference type="NCBIfam" id="TIGR00229">
    <property type="entry name" value="sensory_box"/>
    <property type="match status" value="3"/>
</dbReference>
<dbReference type="InterPro" id="IPR000014">
    <property type="entry name" value="PAS"/>
</dbReference>
<dbReference type="InterPro" id="IPR001610">
    <property type="entry name" value="PAC"/>
</dbReference>
<dbReference type="InterPro" id="IPR000160">
    <property type="entry name" value="GGDEF_dom"/>
</dbReference>
<dbReference type="CDD" id="cd01949">
    <property type="entry name" value="GGDEF"/>
    <property type="match status" value="1"/>
</dbReference>
<dbReference type="InterPro" id="IPR052155">
    <property type="entry name" value="Biofilm_reg_signaling"/>
</dbReference>
<dbReference type="PANTHER" id="PTHR44757:SF4">
    <property type="entry name" value="DIGUANYLATE CYCLASE DGCE-RELATED"/>
    <property type="match status" value="1"/>
</dbReference>
<dbReference type="InterPro" id="IPR029787">
    <property type="entry name" value="Nucleotide_cyclase"/>
</dbReference>
<name>A0A3N6UUU4_9GAMM</name>
<dbReference type="EC" id="2.7.7.65" evidence="3"/>